<dbReference type="RefSeq" id="WP_008600263.1">
    <property type="nucleotide sequence ID" value="NZ_AMRV01000002.1"/>
</dbReference>
<proteinExistence type="predicted"/>
<sequence>MTRFFGLLLALGTLLPAAHPGFAAHAQDAEAERGRSGLPVPRFVTLGAGEARMRTGPGRDFPVDWLFVRRHLPMEVVDEYGIYRKVRAPDGSEGWMDKALLSGARWGMIIDKVATVRAAPEVDAPPVWRAEPDVLVHIQVCSAGWCRVQADNRAGYIRTSDMWGVYREEEIE</sequence>
<keyword evidence="1" id="KW-0732">Signal</keyword>
<evidence type="ECO:0008006" key="4">
    <source>
        <dbReference type="Google" id="ProtNLM"/>
    </source>
</evidence>
<keyword evidence="3" id="KW-1185">Reference proteome</keyword>
<dbReference type="OrthoDB" id="9810773at2"/>
<dbReference type="AlphaFoldDB" id="M2U730"/>
<comment type="caution">
    <text evidence="2">The sequence shown here is derived from an EMBL/GenBank/DDBJ whole genome shotgun (WGS) entry which is preliminary data.</text>
</comment>
<accession>M2U730</accession>
<feature type="signal peptide" evidence="1">
    <location>
        <begin position="1"/>
        <end position="23"/>
    </location>
</feature>
<gene>
    <name evidence="2" type="ORF">C725_0770</name>
</gene>
<evidence type="ECO:0000313" key="3">
    <source>
        <dbReference type="Proteomes" id="UP000011717"/>
    </source>
</evidence>
<evidence type="ECO:0000313" key="2">
    <source>
        <dbReference type="EMBL" id="EMD83798.1"/>
    </source>
</evidence>
<protein>
    <recommendedName>
        <fullName evidence="4">SH3b domain-containing protein</fullName>
    </recommendedName>
</protein>
<name>M2U730_9SPHN</name>
<evidence type="ECO:0000256" key="1">
    <source>
        <dbReference type="SAM" id="SignalP"/>
    </source>
</evidence>
<reference evidence="2 3" key="1">
    <citation type="journal article" date="2013" name="Genome Announc.">
        <title>Draft Genome Sequence of Strain JLT2015T, Belonging to the Family Sphingomonadaceae of the Alphaproteobacteria.</title>
        <authorList>
            <person name="Tang K."/>
            <person name="Liu K."/>
            <person name="Li S."/>
            <person name="Jiao N."/>
        </authorList>
    </citation>
    <scope>NUCLEOTIDE SEQUENCE [LARGE SCALE GENOMIC DNA]</scope>
    <source>
        <strain evidence="2 3">JLT2015</strain>
    </source>
</reference>
<feature type="chain" id="PRO_5004027349" description="SH3b domain-containing protein" evidence="1">
    <location>
        <begin position="24"/>
        <end position="172"/>
    </location>
</feature>
<dbReference type="Pfam" id="PF06347">
    <property type="entry name" value="SH3_4"/>
    <property type="match status" value="2"/>
</dbReference>
<dbReference type="EMBL" id="AMRV01000002">
    <property type="protein sequence ID" value="EMD83798.1"/>
    <property type="molecule type" value="Genomic_DNA"/>
</dbReference>
<dbReference type="Proteomes" id="UP000011717">
    <property type="component" value="Unassembled WGS sequence"/>
</dbReference>
<dbReference type="InterPro" id="IPR010466">
    <property type="entry name" value="DUF1058"/>
</dbReference>
<organism evidence="2 3">
    <name type="scientific">Pacificimonas flava</name>
    <dbReference type="NCBI Taxonomy" id="1234595"/>
    <lineage>
        <taxon>Bacteria</taxon>
        <taxon>Pseudomonadati</taxon>
        <taxon>Pseudomonadota</taxon>
        <taxon>Alphaproteobacteria</taxon>
        <taxon>Sphingomonadales</taxon>
        <taxon>Sphingosinicellaceae</taxon>
        <taxon>Pacificimonas</taxon>
    </lineage>
</organism>